<evidence type="ECO:0000313" key="2">
    <source>
        <dbReference type="Proteomes" id="UP000575068"/>
    </source>
</evidence>
<comment type="caution">
    <text evidence="1">The sequence shown here is derived from an EMBL/GenBank/DDBJ whole genome shotgun (WGS) entry which is preliminary data.</text>
</comment>
<reference evidence="1 2" key="1">
    <citation type="submission" date="2020-08" db="EMBL/GenBank/DDBJ databases">
        <title>Genomic Encyclopedia of Type Strains, Phase IV (KMG-IV): sequencing the most valuable type-strain genomes for metagenomic binning, comparative biology and taxonomic classification.</title>
        <authorList>
            <person name="Goeker M."/>
        </authorList>
    </citation>
    <scope>NUCLEOTIDE SEQUENCE [LARGE SCALE GENOMIC DNA]</scope>
    <source>
        <strain evidence="1 2">DSM 7465</strain>
    </source>
</reference>
<dbReference type="EMBL" id="JACHOV010000010">
    <property type="protein sequence ID" value="MBB4642357.1"/>
    <property type="molecule type" value="Genomic_DNA"/>
</dbReference>
<name>A0A840HXN1_9SPHN</name>
<accession>A0A840HXN1</accession>
<evidence type="ECO:0000313" key="1">
    <source>
        <dbReference type="EMBL" id="MBB4642357.1"/>
    </source>
</evidence>
<organism evidence="1 2">
    <name type="scientific">Rhizorhapis suberifaciens</name>
    <name type="common">corky root of lettuce</name>
    <dbReference type="NCBI Taxonomy" id="13656"/>
    <lineage>
        <taxon>Bacteria</taxon>
        <taxon>Pseudomonadati</taxon>
        <taxon>Pseudomonadota</taxon>
        <taxon>Alphaproteobacteria</taxon>
        <taxon>Sphingomonadales</taxon>
        <taxon>Sphingomonadaceae</taxon>
        <taxon>Rhizorhapis</taxon>
    </lineage>
</organism>
<keyword evidence="2" id="KW-1185">Reference proteome</keyword>
<protein>
    <submittedName>
        <fullName evidence="1">Putative transcriptional regulator</fullName>
    </submittedName>
</protein>
<dbReference type="AlphaFoldDB" id="A0A840HXN1"/>
<gene>
    <name evidence="1" type="ORF">HNQ99_002682</name>
</gene>
<sequence length="65" mass="7510">MAKSRRGRKPGLMTHRRRQVFQEIVASMANGETVSLASLARRCGLYDYRQARRIMKDLEKMGIVN</sequence>
<proteinExistence type="predicted"/>
<dbReference type="Proteomes" id="UP000575068">
    <property type="component" value="Unassembled WGS sequence"/>
</dbReference>